<dbReference type="Proteomes" id="UP000619170">
    <property type="component" value="Unassembled WGS sequence"/>
</dbReference>
<dbReference type="RefSeq" id="WP_192833896.1">
    <property type="nucleotide sequence ID" value="NZ_JADAZL010000002.1"/>
</dbReference>
<name>A0ABR9NGP8_9GAMM</name>
<dbReference type="InterPro" id="IPR036388">
    <property type="entry name" value="WH-like_DNA-bd_sf"/>
</dbReference>
<sequence length="295" mass="34496">MDKLDCIHTFISVVESGNFSNASRNLGITRDQVSKRIFYLESLFSTSLFIRNTRKMDLTRSGEKFYQRCKVIVKELDLAAIDFIYDQKYPEGILKINVPDAFIQTCFSEIISNFLNQYPNIEIDLLFSEKSIDINENKFDIVLKIEEDIKEENIFILNSYKRNFYATTTFLNKHEKPESIEELRKHNISLYSRSDLKDKIINSSPQLICNNIEILLDFCQKNQSILFIPDFLAKKYEDDGVIINCSEDIFSSTVHFYATTPYGSKIPKKVELFLESLRQHFSNLEHFQSYKAISQ</sequence>
<evidence type="ECO:0000259" key="5">
    <source>
        <dbReference type="PROSITE" id="PS50931"/>
    </source>
</evidence>
<dbReference type="Gene3D" id="3.40.190.290">
    <property type="match status" value="1"/>
</dbReference>
<dbReference type="PANTHER" id="PTHR30537:SF5">
    <property type="entry name" value="HTH-TYPE TRANSCRIPTIONAL ACTIVATOR TTDR-RELATED"/>
    <property type="match status" value="1"/>
</dbReference>
<dbReference type="Gene3D" id="1.10.10.10">
    <property type="entry name" value="Winged helix-like DNA-binding domain superfamily/Winged helix DNA-binding domain"/>
    <property type="match status" value="1"/>
</dbReference>
<keyword evidence="2" id="KW-0805">Transcription regulation</keyword>
<evidence type="ECO:0000256" key="4">
    <source>
        <dbReference type="ARBA" id="ARBA00023163"/>
    </source>
</evidence>
<dbReference type="InterPro" id="IPR036390">
    <property type="entry name" value="WH_DNA-bd_sf"/>
</dbReference>
<keyword evidence="3" id="KW-0238">DNA-binding</keyword>
<dbReference type="PANTHER" id="PTHR30537">
    <property type="entry name" value="HTH-TYPE TRANSCRIPTIONAL REGULATOR"/>
    <property type="match status" value="1"/>
</dbReference>
<dbReference type="SUPFAM" id="SSF46785">
    <property type="entry name" value="Winged helix' DNA-binding domain"/>
    <property type="match status" value="1"/>
</dbReference>
<evidence type="ECO:0000256" key="1">
    <source>
        <dbReference type="ARBA" id="ARBA00009437"/>
    </source>
</evidence>
<reference evidence="7" key="1">
    <citation type="submission" date="2023-07" db="EMBL/GenBank/DDBJ databases">
        <title>Acinetobacter oleivorans assembled AC1583.</title>
        <authorList>
            <person name="Yeo C.C."/>
        </authorList>
    </citation>
    <scope>NUCLEOTIDE SEQUENCE [LARGE SCALE GENOMIC DNA]</scope>
    <source>
        <strain evidence="7">AC1583</strain>
    </source>
</reference>
<organism evidence="6 7">
    <name type="scientific">Acinetobacter oleivorans</name>
    <dbReference type="NCBI Taxonomy" id="1148157"/>
    <lineage>
        <taxon>Bacteria</taxon>
        <taxon>Pseudomonadati</taxon>
        <taxon>Pseudomonadota</taxon>
        <taxon>Gammaproteobacteria</taxon>
        <taxon>Moraxellales</taxon>
        <taxon>Moraxellaceae</taxon>
        <taxon>Acinetobacter</taxon>
    </lineage>
</organism>
<dbReference type="Pfam" id="PF00126">
    <property type="entry name" value="HTH_1"/>
    <property type="match status" value="1"/>
</dbReference>
<dbReference type="SUPFAM" id="SSF53850">
    <property type="entry name" value="Periplasmic binding protein-like II"/>
    <property type="match status" value="1"/>
</dbReference>
<proteinExistence type="inferred from homology"/>
<dbReference type="InterPro" id="IPR000847">
    <property type="entry name" value="LysR_HTH_N"/>
</dbReference>
<comment type="similarity">
    <text evidence="1">Belongs to the LysR transcriptional regulatory family.</text>
</comment>
<accession>A0ABR9NGP8</accession>
<evidence type="ECO:0000256" key="2">
    <source>
        <dbReference type="ARBA" id="ARBA00023015"/>
    </source>
</evidence>
<evidence type="ECO:0000313" key="6">
    <source>
        <dbReference type="EMBL" id="MBE2164078.1"/>
    </source>
</evidence>
<gene>
    <name evidence="6" type="ORF">IIQ43_05960</name>
</gene>
<dbReference type="InterPro" id="IPR005119">
    <property type="entry name" value="LysR_subst-bd"/>
</dbReference>
<protein>
    <submittedName>
        <fullName evidence="6">LysR family transcriptional regulator</fullName>
    </submittedName>
</protein>
<dbReference type="PROSITE" id="PS50931">
    <property type="entry name" value="HTH_LYSR"/>
    <property type="match status" value="1"/>
</dbReference>
<evidence type="ECO:0000313" key="7">
    <source>
        <dbReference type="Proteomes" id="UP000619170"/>
    </source>
</evidence>
<dbReference type="Pfam" id="PF03466">
    <property type="entry name" value="LysR_substrate"/>
    <property type="match status" value="1"/>
</dbReference>
<keyword evidence="7" id="KW-1185">Reference proteome</keyword>
<feature type="domain" description="HTH lysR-type" evidence="5">
    <location>
        <begin position="1"/>
        <end position="59"/>
    </location>
</feature>
<dbReference type="InterPro" id="IPR058163">
    <property type="entry name" value="LysR-type_TF_proteobact-type"/>
</dbReference>
<evidence type="ECO:0000256" key="3">
    <source>
        <dbReference type="ARBA" id="ARBA00023125"/>
    </source>
</evidence>
<comment type="caution">
    <text evidence="6">The sequence shown here is derived from an EMBL/GenBank/DDBJ whole genome shotgun (WGS) entry which is preliminary data.</text>
</comment>
<keyword evidence="4" id="KW-0804">Transcription</keyword>
<dbReference type="EMBL" id="JADAZL010000002">
    <property type="protein sequence ID" value="MBE2164078.1"/>
    <property type="molecule type" value="Genomic_DNA"/>
</dbReference>